<proteinExistence type="predicted"/>
<dbReference type="GeneID" id="66059077"/>
<dbReference type="RefSeq" id="XP_042929493.1">
    <property type="nucleotide sequence ID" value="XM_043073559.1"/>
</dbReference>
<dbReference type="KEGG" id="bmy:BM_BM17915"/>
<sequence>MGCIECRFAIIAYELAQCSIHVGKRFAARIGALDNSAKIQCKAAWMHHQLRLSMPEMHLRYVSYRMVTSTFKGNQERVLHATVGGNEVDVTPTLEETLKAFIADEIRQAICFGRIPSEIWRRRDHVFHAKFHKLTMKRTFYRSPRRNHHPA</sequence>
<reference evidence="2" key="1">
    <citation type="journal article" date="2007" name="Science">
        <title>Draft genome of the filarial nematode parasite Brugia malayi.</title>
        <authorList>
            <person name="Ghedin E."/>
            <person name="Wang S."/>
            <person name="Spiro D."/>
            <person name="Caler E."/>
            <person name="Zhao Q."/>
            <person name="Crabtree J."/>
            <person name="Allen J.E."/>
            <person name="Delcher A.L."/>
            <person name="Guiliano D.B."/>
            <person name="Miranda-Saavedra D."/>
            <person name="Angiuoli S.V."/>
            <person name="Creasy T."/>
            <person name="Amedeo P."/>
            <person name="Haas B."/>
            <person name="El-Sayed N.M."/>
            <person name="Wortman J.R."/>
            <person name="Feldblyum T."/>
            <person name="Tallon L."/>
            <person name="Schatz M."/>
            <person name="Shumway M."/>
            <person name="Koo H."/>
            <person name="Salzberg S.L."/>
            <person name="Schobel S."/>
            <person name="Pertea M."/>
            <person name="Pop M."/>
            <person name="White O."/>
            <person name="Barton G.J."/>
            <person name="Carlow C.K."/>
            <person name="Crawford M.J."/>
            <person name="Daub J."/>
            <person name="Dimmic M.W."/>
            <person name="Estes C.F."/>
            <person name="Foster J.M."/>
            <person name="Ganatra M."/>
            <person name="Gregory W.F."/>
            <person name="Johnson N.M."/>
            <person name="Jin J."/>
            <person name="Komuniecki R."/>
            <person name="Korf I."/>
            <person name="Kumar S."/>
            <person name="Laney S."/>
            <person name="Li B.W."/>
            <person name="Li W."/>
            <person name="Lindblom T.H."/>
            <person name="Lustigman S."/>
            <person name="Ma D."/>
            <person name="Maina C.V."/>
            <person name="Martin D.M."/>
            <person name="McCarter J.P."/>
            <person name="McReynolds L."/>
            <person name="Mitreva M."/>
            <person name="Nutman T.B."/>
            <person name="Parkinson J."/>
            <person name="Peregrin-Alvarez J.M."/>
            <person name="Poole C."/>
            <person name="Ren Q."/>
            <person name="Saunders L."/>
            <person name="Sluder A.E."/>
            <person name="Smith K."/>
            <person name="Stanke M."/>
            <person name="Unnasch T.R."/>
            <person name="Ware J."/>
            <person name="Wei A.D."/>
            <person name="Weil G."/>
            <person name="Williams D.J."/>
            <person name="Zhang Y."/>
            <person name="Williams S.A."/>
            <person name="Fraser-Liggett C."/>
            <person name="Slatko B."/>
            <person name="Blaxter M.L."/>
            <person name="Scott A.L."/>
        </authorList>
    </citation>
    <scope>NUCLEOTIDE SEQUENCE</scope>
    <source>
        <strain evidence="2">FR3</strain>
    </source>
</reference>
<protein>
    <submittedName>
        <fullName evidence="1 3">Uncharacterized protein</fullName>
    </submittedName>
</protein>
<accession>A0A4E9ES73</accession>
<gene>
    <name evidence="1 3" type="primary">Bm17915</name>
    <name evidence="1" type="ORF">BM_BM17915</name>
</gene>
<reference evidence="1" key="2">
    <citation type="submission" date="2019-04" db="EMBL/GenBank/DDBJ databases">
        <authorList>
            <person name="Howe K."/>
            <person name="Paulini M."/>
            <person name="Williams G."/>
        </authorList>
    </citation>
    <scope>NUCLEOTIDE SEQUENCE [LARGE SCALE GENOMIC DNA]</scope>
    <source>
        <strain evidence="1">FR3</strain>
    </source>
</reference>
<evidence type="ECO:0000313" key="3">
    <source>
        <dbReference type="WBParaSite" id="Bm17915.1"/>
    </source>
</evidence>
<evidence type="ECO:0000313" key="2">
    <source>
        <dbReference type="Proteomes" id="UP000006672"/>
    </source>
</evidence>
<reference evidence="3" key="3">
    <citation type="submission" date="2019-12" db="UniProtKB">
        <authorList>
            <consortium name="WormBaseParasite"/>
        </authorList>
    </citation>
    <scope>IDENTIFICATION</scope>
</reference>
<accession>A0A5S6PEP2</accession>
<dbReference type="Proteomes" id="UP000006672">
    <property type="component" value="Unassembled WGS sequence"/>
</dbReference>
<organism evidence="1">
    <name type="scientific">Brugia malayi</name>
    <name type="common">Filarial nematode worm</name>
    <dbReference type="NCBI Taxonomy" id="6279"/>
    <lineage>
        <taxon>Eukaryota</taxon>
        <taxon>Metazoa</taxon>
        <taxon>Ecdysozoa</taxon>
        <taxon>Nematoda</taxon>
        <taxon>Chromadorea</taxon>
        <taxon>Rhabditida</taxon>
        <taxon>Spirurina</taxon>
        <taxon>Spiruromorpha</taxon>
        <taxon>Filarioidea</taxon>
        <taxon>Onchocercidae</taxon>
        <taxon>Brugia</taxon>
    </lineage>
</organism>
<dbReference type="CTD" id="66059077"/>
<name>A0A4E9ES73_BRUMA</name>
<dbReference type="AlphaFoldDB" id="A0A4E9ES73"/>
<dbReference type="EMBL" id="CAAKNF010000196">
    <property type="protein sequence ID" value="VIO86433.1"/>
    <property type="molecule type" value="Genomic_DNA"/>
</dbReference>
<keyword evidence="2" id="KW-1185">Reference proteome</keyword>
<dbReference type="WBParaSite" id="Bm17915.1">
    <property type="protein sequence ID" value="Bm17915.1"/>
    <property type="gene ID" value="WBGene00269057"/>
</dbReference>
<evidence type="ECO:0000313" key="1">
    <source>
        <dbReference type="EMBL" id="VIO86433.1"/>
    </source>
</evidence>